<feature type="chain" id="PRO_5042334785" evidence="1">
    <location>
        <begin position="22"/>
        <end position="191"/>
    </location>
</feature>
<keyword evidence="1" id="KW-0732">Signal</keyword>
<evidence type="ECO:0000256" key="1">
    <source>
        <dbReference type="SAM" id="SignalP"/>
    </source>
</evidence>
<name>A0A1B9G2C3_9TREE</name>
<reference evidence="2" key="1">
    <citation type="submission" date="2013-07" db="EMBL/GenBank/DDBJ databases">
        <title>The Genome Sequence of Cryptococcus bestiolae CBS10118.</title>
        <authorList>
            <consortium name="The Broad Institute Genome Sequencing Platform"/>
            <person name="Cuomo C."/>
            <person name="Litvintseva A."/>
            <person name="Chen Y."/>
            <person name="Heitman J."/>
            <person name="Sun S."/>
            <person name="Springer D."/>
            <person name="Dromer F."/>
            <person name="Young S.K."/>
            <person name="Zeng Q."/>
            <person name="Gargeya S."/>
            <person name="Fitzgerald M."/>
            <person name="Abouelleil A."/>
            <person name="Alvarado L."/>
            <person name="Berlin A.M."/>
            <person name="Chapman S.B."/>
            <person name="Dewar J."/>
            <person name="Goldberg J."/>
            <person name="Griggs A."/>
            <person name="Gujja S."/>
            <person name="Hansen M."/>
            <person name="Howarth C."/>
            <person name="Imamovic A."/>
            <person name="Larimer J."/>
            <person name="McCowan C."/>
            <person name="Murphy C."/>
            <person name="Pearson M."/>
            <person name="Priest M."/>
            <person name="Roberts A."/>
            <person name="Saif S."/>
            <person name="Shea T."/>
            <person name="Sykes S."/>
            <person name="Wortman J."/>
            <person name="Nusbaum C."/>
            <person name="Birren B."/>
        </authorList>
    </citation>
    <scope>NUCLEOTIDE SEQUENCE [LARGE SCALE GENOMIC DNA]</scope>
    <source>
        <strain evidence="2">CBS 10118</strain>
    </source>
</reference>
<proteinExistence type="predicted"/>
<gene>
    <name evidence="2" type="ORF">I302_04971</name>
    <name evidence="3" type="ORF">I302_105847</name>
</gene>
<dbReference type="OrthoDB" id="2562019at2759"/>
<dbReference type="Proteomes" id="UP000092730">
    <property type="component" value="Chromosome 4"/>
</dbReference>
<dbReference type="VEuPathDB" id="FungiDB:I302_04971"/>
<dbReference type="GeneID" id="30209370"/>
<dbReference type="KEGG" id="kbi:30209370"/>
<evidence type="ECO:0000313" key="2">
    <source>
        <dbReference type="EMBL" id="OCF25161.1"/>
    </source>
</evidence>
<feature type="signal peptide" evidence="1">
    <location>
        <begin position="1"/>
        <end position="21"/>
    </location>
</feature>
<accession>A0A1B9G2C3</accession>
<evidence type="ECO:0000313" key="3">
    <source>
        <dbReference type="EMBL" id="WVW83826.1"/>
    </source>
</evidence>
<reference evidence="2" key="3">
    <citation type="submission" date="2014-01" db="EMBL/GenBank/DDBJ databases">
        <title>Evolution of pathogenesis and genome organization in the Tremellales.</title>
        <authorList>
            <person name="Cuomo C."/>
            <person name="Litvintseva A."/>
            <person name="Heitman J."/>
            <person name="Chen Y."/>
            <person name="Sun S."/>
            <person name="Springer D."/>
            <person name="Dromer F."/>
            <person name="Young S."/>
            <person name="Zeng Q."/>
            <person name="Chapman S."/>
            <person name="Gujja S."/>
            <person name="Saif S."/>
            <person name="Birren B."/>
        </authorList>
    </citation>
    <scope>NUCLEOTIDE SEQUENCE</scope>
    <source>
        <strain evidence="2">CBS 10118</strain>
    </source>
</reference>
<protein>
    <submittedName>
        <fullName evidence="2">Uncharacterized protein</fullName>
    </submittedName>
</protein>
<organism evidence="2">
    <name type="scientific">Kwoniella bestiolae CBS 10118</name>
    <dbReference type="NCBI Taxonomy" id="1296100"/>
    <lineage>
        <taxon>Eukaryota</taxon>
        <taxon>Fungi</taxon>
        <taxon>Dikarya</taxon>
        <taxon>Basidiomycota</taxon>
        <taxon>Agaricomycotina</taxon>
        <taxon>Tremellomycetes</taxon>
        <taxon>Tremellales</taxon>
        <taxon>Cryptococcaceae</taxon>
        <taxon>Kwoniella</taxon>
    </lineage>
</organism>
<dbReference type="EMBL" id="CP144544">
    <property type="protein sequence ID" value="WVW83826.1"/>
    <property type="molecule type" value="Genomic_DNA"/>
</dbReference>
<reference evidence="3" key="2">
    <citation type="submission" date="2013-07" db="EMBL/GenBank/DDBJ databases">
        <authorList>
            <consortium name="The Broad Institute Genome Sequencing Platform"/>
            <person name="Cuomo C."/>
            <person name="Litvintseva A."/>
            <person name="Chen Y."/>
            <person name="Heitman J."/>
            <person name="Sun S."/>
            <person name="Springer D."/>
            <person name="Dromer F."/>
            <person name="Young S.K."/>
            <person name="Zeng Q."/>
            <person name="Gargeya S."/>
            <person name="Fitzgerald M."/>
            <person name="Abouelleil A."/>
            <person name="Alvarado L."/>
            <person name="Berlin A.M."/>
            <person name="Chapman S.B."/>
            <person name="Dewar J."/>
            <person name="Goldberg J."/>
            <person name="Griggs A."/>
            <person name="Gujja S."/>
            <person name="Hansen M."/>
            <person name="Howarth C."/>
            <person name="Imamovic A."/>
            <person name="Larimer J."/>
            <person name="McCowan C."/>
            <person name="Murphy C."/>
            <person name="Pearson M."/>
            <person name="Priest M."/>
            <person name="Roberts A."/>
            <person name="Saif S."/>
            <person name="Shea T."/>
            <person name="Sykes S."/>
            <person name="Wortman J."/>
            <person name="Nusbaum C."/>
            <person name="Birren B."/>
        </authorList>
    </citation>
    <scope>NUCLEOTIDE SEQUENCE</scope>
    <source>
        <strain evidence="3">CBS 10118</strain>
    </source>
</reference>
<sequence>MHSTLVSTFLLFISLLSLISAKYADLVSPTEQPLATEIDSFAVEHHAEVYHFIAKTYEDNIIIQIRYENDTVAIEGYFTETPALLEDLEGVQKNIYAATVQAGLDGYSEQSLETLQSYRYGTPPEGENHEEKRVLCRPCRECLRDLNNHLEKKTSRCGQFCSVGANCITPGCQRCYYTGGECRWQKSCQIW</sequence>
<dbReference type="RefSeq" id="XP_019046231.1">
    <property type="nucleotide sequence ID" value="XM_019191601.1"/>
</dbReference>
<dbReference type="EMBL" id="KI894021">
    <property type="protein sequence ID" value="OCF25161.1"/>
    <property type="molecule type" value="Genomic_DNA"/>
</dbReference>
<evidence type="ECO:0000313" key="4">
    <source>
        <dbReference type="Proteomes" id="UP000092730"/>
    </source>
</evidence>
<reference evidence="3" key="4">
    <citation type="submission" date="2024-02" db="EMBL/GenBank/DDBJ databases">
        <title>Comparative genomics of Cryptococcus and Kwoniella reveals pathogenesis evolution and contrasting modes of karyotype evolution via chromosome fusion or intercentromeric recombination.</title>
        <authorList>
            <person name="Coelho M.A."/>
            <person name="David-Palma M."/>
            <person name="Shea T."/>
            <person name="Bowers K."/>
            <person name="McGinley-Smith S."/>
            <person name="Mohammad A.W."/>
            <person name="Gnirke A."/>
            <person name="Yurkov A.M."/>
            <person name="Nowrousian M."/>
            <person name="Sun S."/>
            <person name="Cuomo C.A."/>
            <person name="Heitman J."/>
        </authorList>
    </citation>
    <scope>NUCLEOTIDE SEQUENCE</scope>
    <source>
        <strain evidence="3">CBS 10118</strain>
    </source>
</reference>
<dbReference type="AlphaFoldDB" id="A0A1B9G2C3"/>
<keyword evidence="4" id="KW-1185">Reference proteome</keyword>